<keyword evidence="1" id="KW-0472">Membrane</keyword>
<keyword evidence="1" id="KW-0812">Transmembrane</keyword>
<dbReference type="Proteomes" id="UP000809621">
    <property type="component" value="Unassembled WGS sequence"/>
</dbReference>
<comment type="caution">
    <text evidence="2">The sequence shown here is derived from an EMBL/GenBank/DDBJ whole genome shotgun (WGS) entry which is preliminary data.</text>
</comment>
<dbReference type="EMBL" id="JAFEUM010000007">
    <property type="protein sequence ID" value="MBM7038037.1"/>
    <property type="molecule type" value="Genomic_DNA"/>
</dbReference>
<accession>A0ABS2HQ73</accession>
<evidence type="ECO:0000313" key="2">
    <source>
        <dbReference type="EMBL" id="MBM7038037.1"/>
    </source>
</evidence>
<name>A0ABS2HQ73_9VIBR</name>
<keyword evidence="1" id="KW-1133">Transmembrane helix</keyword>
<evidence type="ECO:0000256" key="1">
    <source>
        <dbReference type="SAM" id="Phobius"/>
    </source>
</evidence>
<proteinExistence type="predicted"/>
<gene>
    <name evidence="2" type="primary">pilO</name>
    <name evidence="2" type="ORF">JQC93_16705</name>
</gene>
<evidence type="ECO:0000313" key="3">
    <source>
        <dbReference type="Proteomes" id="UP000809621"/>
    </source>
</evidence>
<feature type="transmembrane region" description="Helical" evidence="1">
    <location>
        <begin position="21"/>
        <end position="40"/>
    </location>
</feature>
<sequence>MAERWQQWSEKFTQLSEREKWLIVICSAVGIFLLGLTLFIEPAMKQYDASKSRFDADVRSVSRLENENIALEAQLKRDPDREIDRKLEQLMDESLALSEELSTMVNSLIAPSQMAHLLEDVLQNSTKLTLVSLNSQTPETLVAKSNVNGEDTDGFYLHPVRIELTGKYFDILEYLQLLESMPMQYFWRSYQYTVEEYPEARLVMEVYTLSSRQEFIGG</sequence>
<dbReference type="RefSeq" id="WP_205159517.1">
    <property type="nucleotide sequence ID" value="NZ_JAFEUM010000007.1"/>
</dbReference>
<protein>
    <submittedName>
        <fullName evidence="2">Type 4a pilus biogenesis protein PilO</fullName>
    </submittedName>
</protein>
<organism evidence="2 3">
    <name type="scientific">Vibrio ulleungensis</name>
    <dbReference type="NCBI Taxonomy" id="2807619"/>
    <lineage>
        <taxon>Bacteria</taxon>
        <taxon>Pseudomonadati</taxon>
        <taxon>Pseudomonadota</taxon>
        <taxon>Gammaproteobacteria</taxon>
        <taxon>Vibrionales</taxon>
        <taxon>Vibrionaceae</taxon>
        <taxon>Vibrio</taxon>
    </lineage>
</organism>
<reference evidence="2 3" key="1">
    <citation type="submission" date="2021-02" db="EMBL/GenBank/DDBJ databases">
        <authorList>
            <person name="Park J.-S."/>
        </authorList>
    </citation>
    <scope>NUCLEOTIDE SEQUENCE [LARGE SCALE GENOMIC DNA]</scope>
    <source>
        <strain evidence="2 3">188UL20-2</strain>
    </source>
</reference>
<keyword evidence="3" id="KW-1185">Reference proteome</keyword>